<accession>A0A5C1ECJ5</accession>
<dbReference type="InterPro" id="IPR050902">
    <property type="entry name" value="ABC_Transporter_SBP"/>
</dbReference>
<dbReference type="GO" id="GO:0071281">
    <property type="term" value="P:cellular response to iron ion"/>
    <property type="evidence" value="ECO:0007669"/>
    <property type="project" value="TreeGrafter"/>
</dbReference>
<feature type="domain" description="Fe/B12 periplasmic-binding" evidence="3">
    <location>
        <begin position="55"/>
        <end position="308"/>
    </location>
</feature>
<feature type="chain" id="PRO_5022975738" evidence="2">
    <location>
        <begin position="32"/>
        <end position="309"/>
    </location>
</feature>
<evidence type="ECO:0000313" key="5">
    <source>
        <dbReference type="Proteomes" id="UP000323671"/>
    </source>
</evidence>
<feature type="signal peptide" evidence="2">
    <location>
        <begin position="1"/>
        <end position="31"/>
    </location>
</feature>
<reference evidence="4 5" key="1">
    <citation type="submission" date="2017-07" db="EMBL/GenBank/DDBJ databases">
        <title>Complete genome sequence of Oryzomicrobium terrae TPP412.</title>
        <authorList>
            <person name="Chiu L.-W."/>
            <person name="Lo K.-J."/>
            <person name="Tsai Y.-M."/>
            <person name="Lin S.-S."/>
            <person name="Kuo C.-H."/>
            <person name="Liu C.-T."/>
        </authorList>
    </citation>
    <scope>NUCLEOTIDE SEQUENCE [LARGE SCALE GENOMIC DNA]</scope>
    <source>
        <strain evidence="4 5">TPP412</strain>
    </source>
</reference>
<organism evidence="4 5">
    <name type="scientific">Oryzomicrobium terrae</name>
    <dbReference type="NCBI Taxonomy" id="1735038"/>
    <lineage>
        <taxon>Bacteria</taxon>
        <taxon>Pseudomonadati</taxon>
        <taxon>Pseudomonadota</taxon>
        <taxon>Betaproteobacteria</taxon>
        <taxon>Rhodocyclales</taxon>
        <taxon>Rhodocyclaceae</taxon>
        <taxon>Oryzomicrobium</taxon>
    </lineage>
</organism>
<proteinExistence type="predicted"/>
<dbReference type="KEGG" id="otr:OTERR_28990"/>
<dbReference type="Pfam" id="PF01497">
    <property type="entry name" value="Peripla_BP_2"/>
    <property type="match status" value="1"/>
</dbReference>
<name>A0A5C1ECJ5_9RHOO</name>
<protein>
    <submittedName>
        <fullName evidence="4">Iron complex transport system substrate-binding protein</fullName>
    </submittedName>
</protein>
<dbReference type="InterPro" id="IPR002491">
    <property type="entry name" value="ABC_transptr_periplasmic_BD"/>
</dbReference>
<evidence type="ECO:0000259" key="3">
    <source>
        <dbReference type="PROSITE" id="PS50983"/>
    </source>
</evidence>
<dbReference type="RefSeq" id="WP_149426238.1">
    <property type="nucleotide sequence ID" value="NZ_CP022579.1"/>
</dbReference>
<dbReference type="Proteomes" id="UP000323671">
    <property type="component" value="Chromosome"/>
</dbReference>
<gene>
    <name evidence="4" type="ORF">OTERR_28990</name>
</gene>
<dbReference type="EMBL" id="CP022579">
    <property type="protein sequence ID" value="QEL66375.1"/>
    <property type="molecule type" value="Genomic_DNA"/>
</dbReference>
<dbReference type="InterPro" id="IPR054828">
    <property type="entry name" value="Vit_B12_bind_prot"/>
</dbReference>
<dbReference type="PROSITE" id="PS50983">
    <property type="entry name" value="FE_B12_PBP"/>
    <property type="match status" value="1"/>
</dbReference>
<evidence type="ECO:0000256" key="2">
    <source>
        <dbReference type="SAM" id="SignalP"/>
    </source>
</evidence>
<evidence type="ECO:0000313" key="4">
    <source>
        <dbReference type="EMBL" id="QEL66375.1"/>
    </source>
</evidence>
<dbReference type="PANTHER" id="PTHR30535">
    <property type="entry name" value="VITAMIN B12-BINDING PROTEIN"/>
    <property type="match status" value="1"/>
</dbReference>
<dbReference type="CDD" id="cd01144">
    <property type="entry name" value="BtuF"/>
    <property type="match status" value="1"/>
</dbReference>
<dbReference type="NCBIfam" id="NF038402">
    <property type="entry name" value="TroA_like"/>
    <property type="match status" value="1"/>
</dbReference>
<keyword evidence="1 2" id="KW-0732">Signal</keyword>
<evidence type="ECO:0000256" key="1">
    <source>
        <dbReference type="ARBA" id="ARBA00022729"/>
    </source>
</evidence>
<dbReference type="SUPFAM" id="SSF53807">
    <property type="entry name" value="Helical backbone' metal receptor"/>
    <property type="match status" value="1"/>
</dbReference>
<keyword evidence="5" id="KW-1185">Reference proteome</keyword>
<dbReference type="Gene3D" id="3.40.50.1980">
    <property type="entry name" value="Nitrogenase molybdenum iron protein domain"/>
    <property type="match status" value="2"/>
</dbReference>
<dbReference type="PANTHER" id="PTHR30535:SF34">
    <property type="entry name" value="MOLYBDATE-BINDING PROTEIN MOLA"/>
    <property type="match status" value="1"/>
</dbReference>
<dbReference type="AlphaFoldDB" id="A0A5C1ECJ5"/>
<sequence>MITSARPRHLARVTCAGLACLAALAAAPATAATAAPITVSDDTGRSITLAAPAKRIVSLAPHITELLYAAGAGERIVATVDHSDYPEAAAKLPRVGGYSRIDLEAVAAAKPDLVIAWQSGNAAAHVDKLKTLGLPLFLSQPNRIEDVAASLEKFGQLAGTSAPANAAAAQFRRKLAELDQRYRQRPKVRVFYQVWKQPLLTIGGHQIISDVIRLCGGENVFGHLTTMAPAVSVEAVVAANPEVIVASGMGDERPDWLDDWKRWTRVTAVARNNLFFVPPALIQRHTPRLLLGAERLCEQLESARAKRAP</sequence>